<dbReference type="EMBL" id="JXMS01000009">
    <property type="protein sequence ID" value="OBQ52632.1"/>
    <property type="molecule type" value="Genomic_DNA"/>
</dbReference>
<evidence type="ECO:0000313" key="3">
    <source>
        <dbReference type="EMBL" id="OBQ52632.1"/>
    </source>
</evidence>
<dbReference type="AlphaFoldDB" id="A0A1B7XEN5"/>
<protein>
    <recommendedName>
        <fullName evidence="2">AsmA domain-containing protein</fullName>
    </recommendedName>
</protein>
<dbReference type="InterPro" id="IPR052894">
    <property type="entry name" value="AsmA-related"/>
</dbReference>
<feature type="region of interest" description="Disordered" evidence="1">
    <location>
        <begin position="404"/>
        <end position="433"/>
    </location>
</feature>
<sequence length="716" mass="77712">MNSIAKIVLAVAGALVALLVIAAVSLTTLVDPNDYKQEITSAVYEATGRDISFKGDISLTFFPWFGISLGEVSMTNPEGFPTEPFASVAQAKASVKVLPLFYRKLEFSDVILKGVTLNLIENKAGKNNWTFKPPKEAEHKPKRRGSIIESPEPKATQTESIALAALLVESLSISDTNITYENLREGKKYSVADLTLNTSAFRAGKPFSLNVSGLATSQKPAVESPFQITIEATPSEDLQVIDVTNLHVVLEPKGEEIPGKQASIHLRSALTAHLNDRFVVVHGSELATYNTTLNLTGEVAYASELDVKGNMKLRTDYREVAKALGFSAPQPENDNSELQLSMQLKLVPDTIALSDIQGSLSGHPLDGDFLYNFGNTPQLRLRLAAEHINLDPYLALAELVTKNDKQTGKKKPSKKKKQKQPASSPIKGRTTNVERNAEQNLAKAFAPETLSKLNATVDIAIKKMIVKNIPITDIKMVGEGKSGVVTVSPLRFRVFEGDVNSTLKTDLRGTLPISSLKLTTDKMNLANITTTLTGTEYATGTLFIDGSFSAYGMSKETVSRTLNGKATFNATKGTLQGLNLLPKGSLELFTGGARKTIESSLTAQPYDVIRGTLLAKNGRISNNDFIMQAAEMNAKGSGFANLASDSVHYKAEFKFDNVPPIPVVVSGKLSKPKYAVDMKRFLGSSIEDVTKSLLGKDSEEKNPLKRLEKGIRDLFK</sequence>
<feature type="compositionally biased region" description="Basic residues" evidence="1">
    <location>
        <begin position="408"/>
        <end position="419"/>
    </location>
</feature>
<dbReference type="GO" id="GO:0090313">
    <property type="term" value="P:regulation of protein targeting to membrane"/>
    <property type="evidence" value="ECO:0007669"/>
    <property type="project" value="TreeGrafter"/>
</dbReference>
<dbReference type="Proteomes" id="UP000091979">
    <property type="component" value="Unassembled WGS sequence"/>
</dbReference>
<accession>A0A1B7XEN5</accession>
<keyword evidence="4" id="KW-1185">Reference proteome</keyword>
<comment type="caution">
    <text evidence="3">The sequence shown here is derived from an EMBL/GenBank/DDBJ whole genome shotgun (WGS) entry which is preliminary data.</text>
</comment>
<dbReference type="Pfam" id="PF05170">
    <property type="entry name" value="AsmA"/>
    <property type="match status" value="1"/>
</dbReference>
<reference evidence="3 4" key="1">
    <citation type="submission" date="2015-01" db="EMBL/GenBank/DDBJ databases">
        <title>Desulfovibrio sp. JC271 draft genome sequence.</title>
        <authorList>
            <person name="Shivani Y."/>
            <person name="Subhash Y."/>
            <person name="Sasikala C."/>
            <person name="Ramana C.V."/>
        </authorList>
    </citation>
    <scope>NUCLEOTIDE SEQUENCE [LARGE SCALE GENOMIC DNA]</scope>
    <source>
        <strain evidence="3 4">JC271</strain>
    </source>
</reference>
<dbReference type="STRING" id="1560234.SP90_06535"/>
<feature type="domain" description="AsmA" evidence="2">
    <location>
        <begin position="1"/>
        <end position="624"/>
    </location>
</feature>
<dbReference type="PANTHER" id="PTHR30441">
    <property type="entry name" value="DUF748 DOMAIN-CONTAINING PROTEIN"/>
    <property type="match status" value="1"/>
</dbReference>
<organism evidence="3 4">
    <name type="scientific">Halodesulfovibrio spirochaetisodalis</name>
    <dbReference type="NCBI Taxonomy" id="1560234"/>
    <lineage>
        <taxon>Bacteria</taxon>
        <taxon>Pseudomonadati</taxon>
        <taxon>Thermodesulfobacteriota</taxon>
        <taxon>Desulfovibrionia</taxon>
        <taxon>Desulfovibrionales</taxon>
        <taxon>Desulfovibrionaceae</taxon>
        <taxon>Halodesulfovibrio</taxon>
    </lineage>
</organism>
<gene>
    <name evidence="3" type="ORF">SP90_06535</name>
</gene>
<dbReference type="RefSeq" id="WP_066853797.1">
    <property type="nucleotide sequence ID" value="NZ_JXMS01000009.1"/>
</dbReference>
<dbReference type="PANTHER" id="PTHR30441:SF4">
    <property type="entry name" value="PROTEIN ASMA"/>
    <property type="match status" value="1"/>
</dbReference>
<evidence type="ECO:0000259" key="2">
    <source>
        <dbReference type="Pfam" id="PF05170"/>
    </source>
</evidence>
<dbReference type="GO" id="GO:0005886">
    <property type="term" value="C:plasma membrane"/>
    <property type="evidence" value="ECO:0007669"/>
    <property type="project" value="TreeGrafter"/>
</dbReference>
<evidence type="ECO:0000313" key="4">
    <source>
        <dbReference type="Proteomes" id="UP000091979"/>
    </source>
</evidence>
<name>A0A1B7XEN5_9BACT</name>
<feature type="region of interest" description="Disordered" evidence="1">
    <location>
        <begin position="130"/>
        <end position="154"/>
    </location>
</feature>
<dbReference type="OrthoDB" id="9766390at2"/>
<dbReference type="PATRIC" id="fig|1560234.3.peg.3280"/>
<dbReference type="InterPro" id="IPR007844">
    <property type="entry name" value="AsmA"/>
</dbReference>
<evidence type="ECO:0000256" key="1">
    <source>
        <dbReference type="SAM" id="MobiDB-lite"/>
    </source>
</evidence>
<proteinExistence type="predicted"/>